<dbReference type="InterPro" id="IPR012337">
    <property type="entry name" value="RNaseH-like_sf"/>
</dbReference>
<dbReference type="Pfam" id="PF05380">
    <property type="entry name" value="Peptidase_A17"/>
    <property type="match status" value="1"/>
</dbReference>
<dbReference type="OrthoDB" id="7552331at2759"/>
<organism evidence="2 3">
    <name type="scientific">Lasius niger</name>
    <name type="common">Black garden ant</name>
    <dbReference type="NCBI Taxonomy" id="67767"/>
    <lineage>
        <taxon>Eukaryota</taxon>
        <taxon>Metazoa</taxon>
        <taxon>Ecdysozoa</taxon>
        <taxon>Arthropoda</taxon>
        <taxon>Hexapoda</taxon>
        <taxon>Insecta</taxon>
        <taxon>Pterygota</taxon>
        <taxon>Neoptera</taxon>
        <taxon>Endopterygota</taxon>
        <taxon>Hymenoptera</taxon>
        <taxon>Apocrita</taxon>
        <taxon>Aculeata</taxon>
        <taxon>Formicoidea</taxon>
        <taxon>Formicidae</taxon>
        <taxon>Formicinae</taxon>
        <taxon>Lasius</taxon>
        <taxon>Lasius</taxon>
    </lineage>
</organism>
<dbReference type="PANTHER" id="PTHR47331">
    <property type="entry name" value="PHD-TYPE DOMAIN-CONTAINING PROTEIN"/>
    <property type="match status" value="1"/>
</dbReference>
<dbReference type="EMBL" id="LBMM01006892">
    <property type="protein sequence ID" value="KMQ90228.1"/>
    <property type="molecule type" value="Genomic_DNA"/>
</dbReference>
<protein>
    <recommendedName>
        <fullName evidence="1">Integrase zinc-binding domain-containing protein</fullName>
    </recommendedName>
</protein>
<dbReference type="Proteomes" id="UP000036403">
    <property type="component" value="Unassembled WGS sequence"/>
</dbReference>
<comment type="caution">
    <text evidence="2">The sequence shown here is derived from an EMBL/GenBank/DDBJ whole genome shotgun (WGS) entry which is preliminary data.</text>
</comment>
<gene>
    <name evidence="2" type="ORF">RF55_10034</name>
</gene>
<reference evidence="2 3" key="1">
    <citation type="submission" date="2015-04" db="EMBL/GenBank/DDBJ databases">
        <title>Lasius niger genome sequencing.</title>
        <authorList>
            <person name="Konorov E.A."/>
            <person name="Nikitin M.A."/>
            <person name="Kirill M.V."/>
            <person name="Chang P."/>
        </authorList>
    </citation>
    <scope>NUCLEOTIDE SEQUENCE [LARGE SCALE GENOMIC DNA]</scope>
    <source>
        <tissue evidence="2">Whole</tissue>
    </source>
</reference>
<evidence type="ECO:0000313" key="3">
    <source>
        <dbReference type="Proteomes" id="UP000036403"/>
    </source>
</evidence>
<dbReference type="Gene3D" id="3.30.420.10">
    <property type="entry name" value="Ribonuclease H-like superfamily/Ribonuclease H"/>
    <property type="match status" value="1"/>
</dbReference>
<dbReference type="Pfam" id="PF17921">
    <property type="entry name" value="Integrase_H2C2"/>
    <property type="match status" value="1"/>
</dbReference>
<evidence type="ECO:0000259" key="1">
    <source>
        <dbReference type="Pfam" id="PF17921"/>
    </source>
</evidence>
<dbReference type="InterPro" id="IPR041588">
    <property type="entry name" value="Integrase_H2C2"/>
</dbReference>
<sequence length="535" mass="60673">CSVTWVTEFAINLSWDESIPQELYCKWKDYQVSLKSLNDLKIPRRIRNLHSSKKIDIHGFSDASERAYGACLYAVTRDKDGKLSCHLICAKTRVTPLKVLTVAKLELCAALLLARLYKSVHEAFGNRINDIHLWTDSTIVIGWIRTYPSTLKTFVANRVSEIQALGLQELWHHVSSAENPADILSRGATVEELKNRDLWWHGPKWLRGGAWPEQPESVIELPEKKATINLVAITEPANVLPDVSSFTKLCRIVTYCCRFTKKCRKEAISGLTLTVPELEQAEIIVIKLVQKEVFAQELGCLQTNRPIKNNSKLRMLDPFLNNKGLICVGGRLRHARISEGAKHPMILPGKHRITRLIFKAEHIRLHHCGPEQLLTSIRQKYWILSGRREARRITRSCLNCFRLHPSGARVKMGDIPEARIAGFLRPFAVSGVDYAGPLKIRESRRRGRAHISKAYVAVFVCFNTKAVHLELITDLTTEAFLAALRRFTGRRGICSHLYSDNATNFVGASRELKDIYEFLESAKHQHTSGFGQSEN</sequence>
<dbReference type="InterPro" id="IPR008042">
    <property type="entry name" value="Retrotrans_Pao"/>
</dbReference>
<dbReference type="GO" id="GO:0003676">
    <property type="term" value="F:nucleic acid binding"/>
    <property type="evidence" value="ECO:0007669"/>
    <property type="project" value="InterPro"/>
</dbReference>
<feature type="domain" description="Integrase zinc-binding" evidence="1">
    <location>
        <begin position="352"/>
        <end position="403"/>
    </location>
</feature>
<dbReference type="STRING" id="67767.A0A0J7KIH5"/>
<name>A0A0J7KIH5_LASNI</name>
<dbReference type="AlphaFoldDB" id="A0A0J7KIH5"/>
<accession>A0A0J7KIH5</accession>
<evidence type="ECO:0000313" key="2">
    <source>
        <dbReference type="EMBL" id="KMQ90228.1"/>
    </source>
</evidence>
<dbReference type="PaxDb" id="67767-A0A0J7KIH5"/>
<keyword evidence="3" id="KW-1185">Reference proteome</keyword>
<dbReference type="InterPro" id="IPR036397">
    <property type="entry name" value="RNaseH_sf"/>
</dbReference>
<dbReference type="SUPFAM" id="SSF53098">
    <property type="entry name" value="Ribonuclease H-like"/>
    <property type="match status" value="1"/>
</dbReference>
<feature type="non-terminal residue" evidence="2">
    <location>
        <position position="1"/>
    </location>
</feature>
<proteinExistence type="predicted"/>